<dbReference type="PANTHER" id="PTHR33099">
    <property type="entry name" value="FE2OG DIOXYGENASE DOMAIN-CONTAINING PROTEIN"/>
    <property type="match status" value="1"/>
</dbReference>
<organism evidence="1 2">
    <name type="scientific">Moniliophthora roreri</name>
    <name type="common">Frosty pod rot fungus</name>
    <name type="synonym">Monilia roreri</name>
    <dbReference type="NCBI Taxonomy" id="221103"/>
    <lineage>
        <taxon>Eukaryota</taxon>
        <taxon>Fungi</taxon>
        <taxon>Dikarya</taxon>
        <taxon>Basidiomycota</taxon>
        <taxon>Agaricomycotina</taxon>
        <taxon>Agaricomycetes</taxon>
        <taxon>Agaricomycetidae</taxon>
        <taxon>Agaricales</taxon>
        <taxon>Marasmiineae</taxon>
        <taxon>Marasmiaceae</taxon>
        <taxon>Moniliophthora</taxon>
    </lineage>
</organism>
<evidence type="ECO:0008006" key="3">
    <source>
        <dbReference type="Google" id="ProtNLM"/>
    </source>
</evidence>
<accession>A0A0W0FCU5</accession>
<proteinExistence type="predicted"/>
<name>A0A0W0FCU5_MONRR</name>
<evidence type="ECO:0000313" key="2">
    <source>
        <dbReference type="Proteomes" id="UP000054988"/>
    </source>
</evidence>
<dbReference type="Proteomes" id="UP000054988">
    <property type="component" value="Unassembled WGS sequence"/>
</dbReference>
<reference evidence="1 2" key="1">
    <citation type="submission" date="2015-12" db="EMBL/GenBank/DDBJ databases">
        <title>Draft genome sequence of Moniliophthora roreri, the causal agent of frosty pod rot of cacao.</title>
        <authorList>
            <person name="Aime M.C."/>
            <person name="Diaz-Valderrama J.R."/>
            <person name="Kijpornyongpan T."/>
            <person name="Phillips-Mora W."/>
        </authorList>
    </citation>
    <scope>NUCLEOTIDE SEQUENCE [LARGE SCALE GENOMIC DNA]</scope>
    <source>
        <strain evidence="1 2">MCA 2952</strain>
    </source>
</reference>
<dbReference type="EMBL" id="LATX01002120">
    <property type="protein sequence ID" value="KTB34118.1"/>
    <property type="molecule type" value="Genomic_DNA"/>
</dbReference>
<dbReference type="Gene3D" id="2.60.120.620">
    <property type="entry name" value="q2cbj1_9rhob like domain"/>
    <property type="match status" value="1"/>
</dbReference>
<protein>
    <recommendedName>
        <fullName evidence="3">Prolyl 4-hydroxylase alpha subunit Fe(2+) 2OG dioxygenase domain-containing protein</fullName>
    </recommendedName>
</protein>
<dbReference type="AlphaFoldDB" id="A0A0W0FCU5"/>
<gene>
    <name evidence="1" type="ORF">WG66_13288</name>
</gene>
<sequence>MGERTVVDKEVRDTWEMDASKVSFENPAWKAFVIRVVHDVCRALGVNFNASQPRCELYKLLLYETGSHFLPHVDTEKTDGMFASIIILPTRFTGGDAHLSHGNVRTVFDSSKGSLTETTVLAWYTDVMHEIVRTFSI</sequence>
<evidence type="ECO:0000313" key="1">
    <source>
        <dbReference type="EMBL" id="KTB34118.1"/>
    </source>
</evidence>
<comment type="caution">
    <text evidence="1">The sequence shown here is derived from an EMBL/GenBank/DDBJ whole genome shotgun (WGS) entry which is preliminary data.</text>
</comment>
<dbReference type="PANTHER" id="PTHR33099:SF7">
    <property type="entry name" value="MYND-TYPE DOMAIN-CONTAINING PROTEIN"/>
    <property type="match status" value="1"/>
</dbReference>